<dbReference type="InterPro" id="IPR001296">
    <property type="entry name" value="Glyco_trans_1"/>
</dbReference>
<evidence type="ECO:0000256" key="1">
    <source>
        <dbReference type="ARBA" id="ARBA00009481"/>
    </source>
</evidence>
<evidence type="ECO:0000256" key="2">
    <source>
        <dbReference type="ARBA" id="ARBA00022676"/>
    </source>
</evidence>
<comment type="similarity">
    <text evidence="1">Belongs to the glycosyltransferase group 1 family. Glycosyltransferase 4 subfamily.</text>
</comment>
<dbReference type="Gene3D" id="3.40.50.2000">
    <property type="entry name" value="Glycogen Phosphorylase B"/>
    <property type="match status" value="2"/>
</dbReference>
<dbReference type="SUPFAM" id="SSF53756">
    <property type="entry name" value="UDP-Glycosyltransferase/glycogen phosphorylase"/>
    <property type="match status" value="1"/>
</dbReference>
<dbReference type="GO" id="GO:0016757">
    <property type="term" value="F:glycosyltransferase activity"/>
    <property type="evidence" value="ECO:0007669"/>
    <property type="project" value="UniProtKB-KW"/>
</dbReference>
<dbReference type="EC" id="2.4.1.301" evidence="5"/>
<dbReference type="PANTHER" id="PTHR12526">
    <property type="entry name" value="GLYCOSYLTRANSFERASE"/>
    <property type="match status" value="1"/>
</dbReference>
<comment type="caution">
    <text evidence="5">The sequence shown here is derived from an EMBL/GenBank/DDBJ whole genome shotgun (WGS) entry which is preliminary data.</text>
</comment>
<sequence length="415" mass="46231">MYCGSCMHDNAIARSLRANGVDCVLQPIYTPIRTDSTSVARHQIFFGGIHVYLLQQWPWMRWVPKSARRLLDWPPLIRLATRRAASTDPAKLGELAISMLQGVDGRQAEEVLRLTAWLQQEMQPDVLVLSNLLIGGSLPLIHQRLPKTKVFVMLQGDDIFLDHLPESARAQAIALLSGLVQSVDRFLVNSRFYADKMGLLLNIPDEKICRVPLSIDLAPYQSKPKAKGATTSFRLGYLARISPEKGLHRLVDAFLHLAVKAEHQDMTLEVAGWLGEANRPYLEAIQSRIREAGLQDRFTYHGSPLLPEKIVFLQSLDLLCVPTEYEDPKGLFALEAMACGVPVLLPDHGAFGELIESTGGGIVVPPNDHQALADGIERLKRDPLLRESLATQATVNLREKHSIESTGRLLRNLFP</sequence>
<dbReference type="EMBL" id="SJPV01000001">
    <property type="protein sequence ID" value="TWU42850.1"/>
    <property type="molecule type" value="Genomic_DNA"/>
</dbReference>
<reference evidence="5 6" key="1">
    <citation type="submission" date="2019-02" db="EMBL/GenBank/DDBJ databases">
        <title>Deep-cultivation of Planctomycetes and their phenomic and genomic characterization uncovers novel biology.</title>
        <authorList>
            <person name="Wiegand S."/>
            <person name="Jogler M."/>
            <person name="Boedeker C."/>
            <person name="Pinto D."/>
            <person name="Vollmers J."/>
            <person name="Rivas-Marin E."/>
            <person name="Kohn T."/>
            <person name="Peeters S.H."/>
            <person name="Heuer A."/>
            <person name="Rast P."/>
            <person name="Oberbeckmann S."/>
            <person name="Bunk B."/>
            <person name="Jeske O."/>
            <person name="Meyerdierks A."/>
            <person name="Storesund J.E."/>
            <person name="Kallscheuer N."/>
            <person name="Luecker S."/>
            <person name="Lage O.M."/>
            <person name="Pohl T."/>
            <person name="Merkel B.J."/>
            <person name="Hornburger P."/>
            <person name="Mueller R.-W."/>
            <person name="Bruemmer F."/>
            <person name="Labrenz M."/>
            <person name="Spormann A.M."/>
            <person name="Op Den Camp H."/>
            <person name="Overmann J."/>
            <person name="Amann R."/>
            <person name="Jetten M.S.M."/>
            <person name="Mascher T."/>
            <person name="Medema M.H."/>
            <person name="Devos D.P."/>
            <person name="Kaster A.-K."/>
            <person name="Ovreas L."/>
            <person name="Rohde M."/>
            <person name="Galperin M.Y."/>
            <person name="Jogler C."/>
        </authorList>
    </citation>
    <scope>NUCLEOTIDE SEQUENCE [LARGE SCALE GENOMIC DNA]</scope>
    <source>
        <strain evidence="5 6">Poly41</strain>
    </source>
</reference>
<keyword evidence="2 5" id="KW-0328">Glycosyltransferase</keyword>
<evidence type="ECO:0000313" key="6">
    <source>
        <dbReference type="Proteomes" id="UP000319143"/>
    </source>
</evidence>
<dbReference type="Pfam" id="PF00534">
    <property type="entry name" value="Glycos_transf_1"/>
    <property type="match status" value="1"/>
</dbReference>
<dbReference type="CDD" id="cd03801">
    <property type="entry name" value="GT4_PimA-like"/>
    <property type="match status" value="1"/>
</dbReference>
<accession>A0A5C6E1T6</accession>
<organism evidence="5 6">
    <name type="scientific">Novipirellula artificiosorum</name>
    <dbReference type="NCBI Taxonomy" id="2528016"/>
    <lineage>
        <taxon>Bacteria</taxon>
        <taxon>Pseudomonadati</taxon>
        <taxon>Planctomycetota</taxon>
        <taxon>Planctomycetia</taxon>
        <taxon>Pirellulales</taxon>
        <taxon>Pirellulaceae</taxon>
        <taxon>Novipirellula</taxon>
    </lineage>
</organism>
<proteinExistence type="inferred from homology"/>
<evidence type="ECO:0000259" key="4">
    <source>
        <dbReference type="Pfam" id="PF00534"/>
    </source>
</evidence>
<dbReference type="PANTHER" id="PTHR12526:SF640">
    <property type="entry name" value="COLANIC ACID BIOSYNTHESIS GLYCOSYLTRANSFERASE WCAL-RELATED"/>
    <property type="match status" value="1"/>
</dbReference>
<keyword evidence="6" id="KW-1185">Reference proteome</keyword>
<dbReference type="Proteomes" id="UP000319143">
    <property type="component" value="Unassembled WGS sequence"/>
</dbReference>
<evidence type="ECO:0000256" key="3">
    <source>
        <dbReference type="ARBA" id="ARBA00022679"/>
    </source>
</evidence>
<gene>
    <name evidence="5" type="primary">kanE_1</name>
    <name evidence="5" type="ORF">Poly41_11510</name>
</gene>
<keyword evidence="3 5" id="KW-0808">Transferase</keyword>
<protein>
    <submittedName>
        <fullName evidence="5">Alpha-D-kanosaminyltransferase</fullName>
        <ecNumber evidence="5">2.4.1.301</ecNumber>
    </submittedName>
</protein>
<dbReference type="AlphaFoldDB" id="A0A5C6E1T6"/>
<evidence type="ECO:0000313" key="5">
    <source>
        <dbReference type="EMBL" id="TWU42850.1"/>
    </source>
</evidence>
<name>A0A5C6E1T6_9BACT</name>
<feature type="domain" description="Glycosyl transferase family 1" evidence="4">
    <location>
        <begin position="230"/>
        <end position="393"/>
    </location>
</feature>